<evidence type="ECO:0000313" key="1">
    <source>
        <dbReference type="EMBL" id="PIR77703.1"/>
    </source>
</evidence>
<sequence length="443" mass="51137">MAYAFPELTAPDKITIPGQDGVLIYARPDIMQRSFVENKSSTNNIGGIYDIEENSIHERLPSSAKVFTDKTYGEVYFIDGTYRIMFSDGSIYLYELWPYFFTSYDDPETKKEFYTPGSNVAITWYNSPQNKNKKFIVGGNIDASGCMAGIEKCTNVVNDKDWFNKNNLIAIGETQKGEKIFELKDKATNSYYKDFFDFGYEGSKTLDEQGQWKNSNDLPKLTDEEKYQQFLDDQVIFFWKDYMGNWRVYLRSDYRTLAECGKPIIYLYPEQDQDVHVQVAPNGGFTKTEPAYGKNGWTVHATPSGKLYNYANKTQYPYLFWEGYAFDYKKPDTGFVLSKQEVQEKMPTILAQLGLNKQETTDFLEFWQPKLEVSPYVLVSFVDQQTFNTYAPLNVTPKPDTIIRVFMDYTSLEKPINVQEPKLITPERNGFTVVEWGGNLIAN</sequence>
<dbReference type="EMBL" id="PFBW01000043">
    <property type="protein sequence ID" value="PIR77703.1"/>
    <property type="molecule type" value="Genomic_DNA"/>
</dbReference>
<organism evidence="1 2">
    <name type="scientific">Candidatus Magasanikbacteria bacterium CG10_big_fil_rev_8_21_14_0_10_38_6</name>
    <dbReference type="NCBI Taxonomy" id="1974647"/>
    <lineage>
        <taxon>Bacteria</taxon>
        <taxon>Candidatus Magasanikiibacteriota</taxon>
    </lineage>
</organism>
<dbReference type="Proteomes" id="UP000228528">
    <property type="component" value="Unassembled WGS sequence"/>
</dbReference>
<comment type="caution">
    <text evidence="1">The sequence shown here is derived from an EMBL/GenBank/DDBJ whole genome shotgun (WGS) entry which is preliminary data.</text>
</comment>
<accession>A0A2M6P1U2</accession>
<reference evidence="2" key="1">
    <citation type="submission" date="2017-09" db="EMBL/GenBank/DDBJ databases">
        <title>Depth-based differentiation of microbial function through sediment-hosted aquifers and enrichment of novel symbionts in the deep terrestrial subsurface.</title>
        <authorList>
            <person name="Probst A.J."/>
            <person name="Ladd B."/>
            <person name="Jarett J.K."/>
            <person name="Geller-Mcgrath D.E."/>
            <person name="Sieber C.M.K."/>
            <person name="Emerson J.B."/>
            <person name="Anantharaman K."/>
            <person name="Thomas B.C."/>
            <person name="Malmstrom R."/>
            <person name="Stieglmeier M."/>
            <person name="Klingl A."/>
            <person name="Woyke T."/>
            <person name="Ryan C.M."/>
            <person name="Banfield J.F."/>
        </authorList>
    </citation>
    <scope>NUCLEOTIDE SEQUENCE [LARGE SCALE GENOMIC DNA]</scope>
</reference>
<gene>
    <name evidence="1" type="ORF">COU30_01005</name>
</gene>
<name>A0A2M6P1U2_9BACT</name>
<protein>
    <submittedName>
        <fullName evidence="1">Uncharacterized protein</fullName>
    </submittedName>
</protein>
<evidence type="ECO:0000313" key="2">
    <source>
        <dbReference type="Proteomes" id="UP000228528"/>
    </source>
</evidence>
<dbReference type="AlphaFoldDB" id="A0A2M6P1U2"/>
<proteinExistence type="predicted"/>